<dbReference type="PANTHER" id="PTHR47691:SF3">
    <property type="entry name" value="HTH-TYPE TRANSCRIPTIONAL REGULATOR RV0890C-RELATED"/>
    <property type="match status" value="1"/>
</dbReference>
<dbReference type="InterPro" id="IPR011990">
    <property type="entry name" value="TPR-like_helical_dom_sf"/>
</dbReference>
<proteinExistence type="predicted"/>
<dbReference type="SUPFAM" id="SSF48452">
    <property type="entry name" value="TPR-like"/>
    <property type="match status" value="1"/>
</dbReference>
<protein>
    <submittedName>
        <fullName evidence="2">Predicted ATPase</fullName>
    </submittedName>
</protein>
<dbReference type="EMBL" id="CYZO01000033">
    <property type="protein sequence ID" value="CUO33115.1"/>
    <property type="molecule type" value="Genomic_DNA"/>
</dbReference>
<dbReference type="Gene3D" id="3.40.50.300">
    <property type="entry name" value="P-loop containing nucleotide triphosphate hydrolases"/>
    <property type="match status" value="1"/>
</dbReference>
<dbReference type="PROSITE" id="PS50005">
    <property type="entry name" value="TPR"/>
    <property type="match status" value="1"/>
</dbReference>
<dbReference type="RefSeq" id="WP_008689703.1">
    <property type="nucleotide sequence ID" value="NZ_AP028249.1"/>
</dbReference>
<organism evidence="2 3">
    <name type="scientific">[Ruminococcus] torques</name>
    <dbReference type="NCBI Taxonomy" id="33039"/>
    <lineage>
        <taxon>Bacteria</taxon>
        <taxon>Bacillati</taxon>
        <taxon>Bacillota</taxon>
        <taxon>Clostridia</taxon>
        <taxon>Lachnospirales</taxon>
        <taxon>Lachnospiraceae</taxon>
        <taxon>Mediterraneibacter</taxon>
    </lineage>
</organism>
<keyword evidence="1" id="KW-0802">TPR repeat</keyword>
<dbReference type="SUPFAM" id="SSF52540">
    <property type="entry name" value="P-loop containing nucleoside triphosphate hydrolases"/>
    <property type="match status" value="1"/>
</dbReference>
<evidence type="ECO:0000313" key="2">
    <source>
        <dbReference type="EMBL" id="CUO33115.1"/>
    </source>
</evidence>
<feature type="repeat" description="TPR" evidence="1">
    <location>
        <begin position="619"/>
        <end position="652"/>
    </location>
</feature>
<dbReference type="SMART" id="SM00028">
    <property type="entry name" value="TPR"/>
    <property type="match status" value="2"/>
</dbReference>
<dbReference type="Gene3D" id="1.25.40.10">
    <property type="entry name" value="Tetratricopeptide repeat domain"/>
    <property type="match status" value="1"/>
</dbReference>
<dbReference type="InterPro" id="IPR027417">
    <property type="entry name" value="P-loop_NTPase"/>
</dbReference>
<gene>
    <name evidence="2" type="ORF">ERS852456_02250</name>
</gene>
<dbReference type="Proteomes" id="UP000095787">
    <property type="component" value="Unassembled WGS sequence"/>
</dbReference>
<accession>A0A174E9X9</accession>
<name>A0A174E9X9_9FIRM</name>
<evidence type="ECO:0000313" key="3">
    <source>
        <dbReference type="Proteomes" id="UP000095787"/>
    </source>
</evidence>
<dbReference type="PANTHER" id="PTHR47691">
    <property type="entry name" value="REGULATOR-RELATED"/>
    <property type="match status" value="1"/>
</dbReference>
<dbReference type="InterPro" id="IPR019734">
    <property type="entry name" value="TPR_rpt"/>
</dbReference>
<reference evidence="2 3" key="1">
    <citation type="submission" date="2015-09" db="EMBL/GenBank/DDBJ databases">
        <authorList>
            <consortium name="Pathogen Informatics"/>
        </authorList>
    </citation>
    <scope>NUCLEOTIDE SEQUENCE [LARGE SCALE GENOMIC DNA]</scope>
    <source>
        <strain evidence="2 3">2789STDY5834841</strain>
    </source>
</reference>
<dbReference type="GeneID" id="97328311"/>
<dbReference type="AlphaFoldDB" id="A0A174E9X9"/>
<sequence>MERCDFGSIMTIIRRYISEDKGMNQIDFTYLLFDTFMCSDEAIDFDFDNGQVCRWMTGQAKVSPRIVTYFLDKEHQLELAGNIQRHIIPLMYDSAMAAKELYELVLQDTSISEPKKQELICSYSPADIDTIHIFITRVLCFGMERNFVKRDTRTKKLLAAGNLSPVLTDFVMGNDVPRPCRHFCGRSEEIEVLHSLLEKERKVFLSGIAGIGKSELAKAYALQYKKEYTNILYLTYSGDLKQDITDMDFADDLPQDSDEERFRKHNRFLRSLKEDTLMIVDNFNATSIQDSFLSVILKYRCQILFTTRSRLDGHSCMLLEEISDKTTLLQLAGKFFSDTEEKSDVIEQIIEAVHAHTLAVELASRLLETGILEPEMLLKKLLEENVALDATDKINIIKDGQSSKETYYGHIHTLFSLYQLSETQQDVMRCLCLIPLTGIPARRFAAWLNLPDLNAVNDLIEMGFIQPKTGRTIVLHPMIQEIAVADMQPSVKTCFPLLESLQNICLLHGNDISYYRLVFQTVENIITKTTKDDISGYLLFLEDVFPYMEKYHEENGMQRILRELSSLLEDTSIGTVSDRALLLDYKATLERNIGKAVKLEKEAMSLLSPVTPENAHLVANLYGNLGGLYHQQGNTELAKQAMEQGISLLEQYQLLYMNDSIVQICNYAALLTDTGEASRGLSSLRKCARLVKEYNSDQCLDYAIIQEAMGTAYLVQADIEQATSHLKKAMAIYEIVWESEPEAIDNKYQQIQELYINAGIQIGQQLLSSTKNV</sequence>
<evidence type="ECO:0000256" key="1">
    <source>
        <dbReference type="PROSITE-ProRule" id="PRU00339"/>
    </source>
</evidence>